<dbReference type="SUPFAM" id="SSF47986">
    <property type="entry name" value="DEATH domain"/>
    <property type="match status" value="1"/>
</dbReference>
<dbReference type="InterPro" id="IPR002110">
    <property type="entry name" value="Ankyrin_rpt"/>
</dbReference>
<dbReference type="Gene3D" id="1.10.533.10">
    <property type="entry name" value="Death Domain, Fas"/>
    <property type="match status" value="1"/>
</dbReference>
<dbReference type="InterPro" id="IPR036770">
    <property type="entry name" value="Ankyrin_rpt-contain_sf"/>
</dbReference>
<dbReference type="GO" id="GO:0005524">
    <property type="term" value="F:ATP binding"/>
    <property type="evidence" value="ECO:0007669"/>
    <property type="project" value="UniProtKB-UniRule"/>
</dbReference>
<reference evidence="9 10" key="1">
    <citation type="submission" date="2015-07" db="EMBL/GenBank/DDBJ databases">
        <title>The genome of Eufriesea mexicana.</title>
        <authorList>
            <person name="Pan H."/>
            <person name="Kapheim K."/>
        </authorList>
    </citation>
    <scope>NUCLEOTIDE SEQUENCE [LARGE SCALE GENOMIC DNA]</scope>
    <source>
        <strain evidence="9">0111107269</strain>
        <tissue evidence="9">Whole body</tissue>
    </source>
</reference>
<dbReference type="InterPro" id="IPR011029">
    <property type="entry name" value="DEATH-like_dom_sf"/>
</dbReference>
<dbReference type="SUPFAM" id="SSF52540">
    <property type="entry name" value="P-loop containing nucleoside triphosphate hydrolases"/>
    <property type="match status" value="1"/>
</dbReference>
<dbReference type="PROSITE" id="PS50011">
    <property type="entry name" value="PROTEIN_KINASE_DOM"/>
    <property type="match status" value="1"/>
</dbReference>
<evidence type="ECO:0000256" key="7">
    <source>
        <dbReference type="PROSITE-ProRule" id="PRU10141"/>
    </source>
</evidence>
<dbReference type="GO" id="GO:0005634">
    <property type="term" value="C:nucleus"/>
    <property type="evidence" value="ECO:0007669"/>
    <property type="project" value="TreeGrafter"/>
</dbReference>
<evidence type="ECO:0000256" key="4">
    <source>
        <dbReference type="ARBA" id="ARBA00022777"/>
    </source>
</evidence>
<sequence>MRSVSTTFLINNYSDLNENTSTWLCPEWDNLMEVHHEPIEKNYKLLEEIGKGQFAIVRKCMEIKSGEFYAAKIMRKRRVARGVAAADIAREAGLLARLRHPNIVSLHRVVDTGTTVVLLLELISGGELFHWVPSGELEAAHVVRQVLMALSHLHSHQVAHLDIKPENILLSTPPPMPSIKLIDLGLSHRLVPGSEHRALFGTPEFVAPEIVNYEPLSLGTDLWAVGVLTYILLSGASPFLGEDKQETYANVAACQYQFDNEYFSSVSEIAKDFIRSLLIKDPKERGTAESCLKHPWILTESEASQGFGGAMISAVKRGCVEAVSQLLLQGAPLNVKDSKEDTLLHIACESGDEGMVTFLIENGIDLDTPNKKGLTPLHVAARHGFINLVRHLCLAGCDVDKTNRGIRADVTAIKYGYPDIASLLDKLRNPIQRENYIKQLQPTHRPIDRLHIRLLGHCASGKSSLINSLKSGIFSFGFFRRSRSQNYTAKREPSIELDITSKHGSLSFEYSDSEYEGTQGVEWSRGNVGGECVFWELCGREEFLASYHYVLTFQQPAVHLITVSLREPLTVQLQQVKFWLRFISDRIASTNFGFGGKYNDVKVILVGTYAPEPLAPNSNSGSLLAPLLPFLREFTPILGDEPQMVAVDATNPSSPGLKLLRSYLNNARMEFLEEGPEVAESILRRDTPRAAASYVPLANLDKQVELFLNSFDKMWTGLAESWRSYVQSLEVPPVMLTQEEFLKEVRKINPLVSLEHCRHLGLQLQNLGECMLLPGNLVVLSPEWFWQDVINWQLSLEQRGRLGGRTTGVYALEDFQARCPCPAGQALQALQAVNLCVPCEVDDDEVEYEIPCLNLVERLPGLWEPWKSCSNVMPHTGLRLSPSEAPLYHLIAVFPHLQAQLRKITQTWDPSNSDLYQWWRGSKLCIGPCESIITFEEEEQSCIEIRVRGPRGTNAQCFALFSIILDAIETTIELVAPGMLLERYWLSPSQLREYDEVIHSWEPAPIISALIDKGLEEATLKNPLNGQEETVWEMVSCGLPLIENCLPGPKQPIKHIKAAVQRRLAQMLDPPDRHGRDWCLLAVRLGLGDRVAQLDSTVDSPTLRLFNTAGADCTVGSLIQQLRALDREDAVHLLLSYTPTYVLSTATDSETGSNLSR</sequence>
<dbReference type="Pfam" id="PF00531">
    <property type="entry name" value="Death"/>
    <property type="match status" value="1"/>
</dbReference>
<dbReference type="EMBL" id="KQ762031">
    <property type="protein sequence ID" value="OAD56364.1"/>
    <property type="molecule type" value="Genomic_DNA"/>
</dbReference>
<keyword evidence="10" id="KW-1185">Reference proteome</keyword>
<evidence type="ECO:0000313" key="10">
    <source>
        <dbReference type="Proteomes" id="UP000250275"/>
    </source>
</evidence>
<organism evidence="9 10">
    <name type="scientific">Eufriesea mexicana</name>
    <dbReference type="NCBI Taxonomy" id="516756"/>
    <lineage>
        <taxon>Eukaryota</taxon>
        <taxon>Metazoa</taxon>
        <taxon>Ecdysozoa</taxon>
        <taxon>Arthropoda</taxon>
        <taxon>Hexapoda</taxon>
        <taxon>Insecta</taxon>
        <taxon>Pterygota</taxon>
        <taxon>Neoptera</taxon>
        <taxon>Endopterygota</taxon>
        <taxon>Hymenoptera</taxon>
        <taxon>Apocrita</taxon>
        <taxon>Aculeata</taxon>
        <taxon>Apoidea</taxon>
        <taxon>Anthophila</taxon>
        <taxon>Apidae</taxon>
        <taxon>Eufriesea</taxon>
    </lineage>
</organism>
<dbReference type="Gene3D" id="1.10.510.10">
    <property type="entry name" value="Transferase(Phosphotransferase) domain 1"/>
    <property type="match status" value="1"/>
</dbReference>
<protein>
    <submittedName>
        <fullName evidence="9">Death-associated protein kinase 3</fullName>
    </submittedName>
</protein>
<dbReference type="GO" id="GO:0004674">
    <property type="term" value="F:protein serine/threonine kinase activity"/>
    <property type="evidence" value="ECO:0007669"/>
    <property type="project" value="UniProtKB-KW"/>
</dbReference>
<feature type="domain" description="Protein kinase" evidence="8">
    <location>
        <begin position="43"/>
        <end position="297"/>
    </location>
</feature>
<dbReference type="PROSITE" id="PS50297">
    <property type="entry name" value="ANK_REP_REGION"/>
    <property type="match status" value="2"/>
</dbReference>
<dbReference type="PANTHER" id="PTHR24342">
    <property type="entry name" value="SERINE/THREONINE-PROTEIN KINASE 17"/>
    <property type="match status" value="1"/>
</dbReference>
<dbReference type="FunFam" id="1.10.510.10:FF:000571">
    <property type="entry name" value="Maternal embryonic leucine zipper kinase"/>
    <property type="match status" value="1"/>
</dbReference>
<dbReference type="InterPro" id="IPR027417">
    <property type="entry name" value="P-loop_NTPase"/>
</dbReference>
<dbReference type="AlphaFoldDB" id="A0A310SAM6"/>
<dbReference type="CDD" id="cd08782">
    <property type="entry name" value="Death_DAPK1"/>
    <property type="match status" value="1"/>
</dbReference>
<keyword evidence="4 9" id="KW-0418">Kinase</keyword>
<dbReference type="InterPro" id="IPR008271">
    <property type="entry name" value="Ser/Thr_kinase_AS"/>
</dbReference>
<evidence type="ECO:0000256" key="1">
    <source>
        <dbReference type="ARBA" id="ARBA00022527"/>
    </source>
</evidence>
<keyword evidence="3 7" id="KW-0547">Nucleotide-binding</keyword>
<evidence type="ECO:0000313" key="9">
    <source>
        <dbReference type="EMBL" id="OAD56364.1"/>
    </source>
</evidence>
<dbReference type="Gene3D" id="3.40.50.300">
    <property type="entry name" value="P-loop containing nucleotide triphosphate hydrolases"/>
    <property type="match status" value="1"/>
</dbReference>
<dbReference type="SMART" id="SM00005">
    <property type="entry name" value="DEATH"/>
    <property type="match status" value="1"/>
</dbReference>
<proteinExistence type="predicted"/>
<dbReference type="Gene3D" id="1.25.40.20">
    <property type="entry name" value="Ankyrin repeat-containing domain"/>
    <property type="match status" value="1"/>
</dbReference>
<evidence type="ECO:0000256" key="2">
    <source>
        <dbReference type="ARBA" id="ARBA00022679"/>
    </source>
</evidence>
<evidence type="ECO:0000256" key="5">
    <source>
        <dbReference type="ARBA" id="ARBA00022840"/>
    </source>
</evidence>
<dbReference type="GO" id="GO:0045087">
    <property type="term" value="P:innate immune response"/>
    <property type="evidence" value="ECO:0007669"/>
    <property type="project" value="UniProtKB-ARBA"/>
</dbReference>
<feature type="binding site" evidence="7">
    <location>
        <position position="72"/>
    </location>
    <ligand>
        <name>ATP</name>
        <dbReference type="ChEBI" id="CHEBI:30616"/>
    </ligand>
</feature>
<dbReference type="InterPro" id="IPR000488">
    <property type="entry name" value="Death_dom"/>
</dbReference>
<dbReference type="GO" id="GO:0035556">
    <property type="term" value="P:intracellular signal transduction"/>
    <property type="evidence" value="ECO:0007669"/>
    <property type="project" value="TreeGrafter"/>
</dbReference>
<dbReference type="Pfam" id="PF00069">
    <property type="entry name" value="Pkinase"/>
    <property type="match status" value="1"/>
</dbReference>
<evidence type="ECO:0000256" key="3">
    <source>
        <dbReference type="ARBA" id="ARBA00022741"/>
    </source>
</evidence>
<dbReference type="GO" id="GO:0043065">
    <property type="term" value="P:positive regulation of apoptotic process"/>
    <property type="evidence" value="ECO:0007669"/>
    <property type="project" value="TreeGrafter"/>
</dbReference>
<dbReference type="SUPFAM" id="SSF56112">
    <property type="entry name" value="Protein kinase-like (PK-like)"/>
    <property type="match status" value="1"/>
</dbReference>
<dbReference type="InterPro" id="IPR017441">
    <property type="entry name" value="Protein_kinase_ATP_BS"/>
</dbReference>
<dbReference type="InterPro" id="IPR011009">
    <property type="entry name" value="Kinase-like_dom_sf"/>
</dbReference>
<dbReference type="Pfam" id="PF12796">
    <property type="entry name" value="Ank_2"/>
    <property type="match status" value="1"/>
</dbReference>
<dbReference type="OrthoDB" id="74764at2759"/>
<dbReference type="PROSITE" id="PS00108">
    <property type="entry name" value="PROTEIN_KINASE_ST"/>
    <property type="match status" value="1"/>
</dbReference>
<feature type="repeat" description="ANK" evidence="6">
    <location>
        <begin position="372"/>
        <end position="404"/>
    </location>
</feature>
<dbReference type="SMART" id="SM00220">
    <property type="entry name" value="S_TKc"/>
    <property type="match status" value="1"/>
</dbReference>
<dbReference type="PROSITE" id="PS00107">
    <property type="entry name" value="PROTEIN_KINASE_ATP"/>
    <property type="match status" value="1"/>
</dbReference>
<dbReference type="InterPro" id="IPR000719">
    <property type="entry name" value="Prot_kinase_dom"/>
</dbReference>
<keyword evidence="1" id="KW-0723">Serine/threonine-protein kinase</keyword>
<keyword evidence="5 7" id="KW-0067">ATP-binding</keyword>
<feature type="repeat" description="ANK" evidence="6">
    <location>
        <begin position="339"/>
        <end position="371"/>
    </location>
</feature>
<keyword evidence="2" id="KW-0808">Transferase</keyword>
<dbReference type="Gene3D" id="3.30.200.20">
    <property type="entry name" value="Phosphorylase Kinase, domain 1"/>
    <property type="match status" value="1"/>
</dbReference>
<dbReference type="SMART" id="SM00248">
    <property type="entry name" value="ANK"/>
    <property type="match status" value="2"/>
</dbReference>
<gene>
    <name evidence="9" type="ORF">WN48_03490</name>
</gene>
<evidence type="ECO:0000256" key="6">
    <source>
        <dbReference type="PROSITE-ProRule" id="PRU00023"/>
    </source>
</evidence>
<dbReference type="PANTHER" id="PTHR24342:SF14">
    <property type="entry name" value="DEATH-ASSOCIATED PROTEIN KINASE DAPK-1"/>
    <property type="match status" value="1"/>
</dbReference>
<dbReference type="Proteomes" id="UP000250275">
    <property type="component" value="Unassembled WGS sequence"/>
</dbReference>
<evidence type="ECO:0000259" key="8">
    <source>
        <dbReference type="PROSITE" id="PS50011"/>
    </source>
</evidence>
<dbReference type="PROSITE" id="PS50088">
    <property type="entry name" value="ANK_REPEAT"/>
    <property type="match status" value="2"/>
</dbReference>
<keyword evidence="6" id="KW-0040">ANK repeat</keyword>
<dbReference type="SUPFAM" id="SSF48403">
    <property type="entry name" value="Ankyrin repeat"/>
    <property type="match status" value="1"/>
</dbReference>
<name>A0A310SAM6_9HYME</name>
<accession>A0A310SAM6</accession>